<organism evidence="1 2">
    <name type="scientific">Acrobeloides nanus</name>
    <dbReference type="NCBI Taxonomy" id="290746"/>
    <lineage>
        <taxon>Eukaryota</taxon>
        <taxon>Metazoa</taxon>
        <taxon>Ecdysozoa</taxon>
        <taxon>Nematoda</taxon>
        <taxon>Chromadorea</taxon>
        <taxon>Rhabditida</taxon>
        <taxon>Tylenchina</taxon>
        <taxon>Cephalobomorpha</taxon>
        <taxon>Cephaloboidea</taxon>
        <taxon>Cephalobidae</taxon>
        <taxon>Acrobeloides</taxon>
    </lineage>
</organism>
<evidence type="ECO:0000313" key="2">
    <source>
        <dbReference type="WBParaSite" id="ACRNAN_scaffold6107.g22960.t1"/>
    </source>
</evidence>
<dbReference type="Proteomes" id="UP000887540">
    <property type="component" value="Unplaced"/>
</dbReference>
<proteinExistence type="predicted"/>
<evidence type="ECO:0000313" key="1">
    <source>
        <dbReference type="Proteomes" id="UP000887540"/>
    </source>
</evidence>
<dbReference type="WBParaSite" id="ACRNAN_scaffold6107.g22960.t1">
    <property type="protein sequence ID" value="ACRNAN_scaffold6107.g22960.t1"/>
    <property type="gene ID" value="ACRNAN_scaffold6107.g22960"/>
</dbReference>
<protein>
    <submittedName>
        <fullName evidence="2">Secreted protein</fullName>
    </submittedName>
</protein>
<name>A0A914E6K7_9BILA</name>
<reference evidence="2" key="1">
    <citation type="submission" date="2022-11" db="UniProtKB">
        <authorList>
            <consortium name="WormBaseParasite"/>
        </authorList>
    </citation>
    <scope>IDENTIFICATION</scope>
</reference>
<accession>A0A914E6K7</accession>
<sequence length="71" mass="8383">MAVVAVAVISQNSDICKKVSPRLCDHPVTKPTTTDRPTTPWTYRPITTTRRRERWWPPEHYPYNPNQELYD</sequence>
<dbReference type="AlphaFoldDB" id="A0A914E6K7"/>
<keyword evidence="1" id="KW-1185">Reference proteome</keyword>